<dbReference type="Pfam" id="PF02137">
    <property type="entry name" value="A_deamin"/>
    <property type="match status" value="1"/>
</dbReference>
<feature type="compositionally biased region" description="Basic and acidic residues" evidence="1">
    <location>
        <begin position="165"/>
        <end position="183"/>
    </location>
</feature>
<reference evidence="3" key="1">
    <citation type="submission" date="2017-04" db="EMBL/GenBank/DDBJ databases">
        <title>Population genomics of picophytoplankton unveils novel chromosome hypervariability.</title>
        <authorList>
            <consortium name="DOE Joint Genome Institute"/>
            <person name="Blanc-Mathieu R."/>
            <person name="Krasovec M."/>
            <person name="Hebrard M."/>
            <person name="Yau S."/>
            <person name="Desgranges E."/>
            <person name="Martin J."/>
            <person name="Schackwitz W."/>
            <person name="Kuo A."/>
            <person name="Salin G."/>
            <person name="Donnadieu C."/>
            <person name="Desdevises Y."/>
            <person name="Sanchez-Ferandin S."/>
            <person name="Moreau H."/>
            <person name="Rivals E."/>
            <person name="Grigoriev I.V."/>
            <person name="Grimsley N."/>
            <person name="Eyre-Walker A."/>
            <person name="Piganeau G."/>
        </authorList>
    </citation>
    <scope>NUCLEOTIDE SEQUENCE [LARGE SCALE GENOMIC DNA]</scope>
    <source>
        <strain evidence="3">RCC 1115</strain>
    </source>
</reference>
<dbReference type="PANTHER" id="PTHR10910:SF62">
    <property type="entry name" value="AT07585P-RELATED"/>
    <property type="match status" value="1"/>
</dbReference>
<feature type="domain" description="A to I editase" evidence="2">
    <location>
        <begin position="71"/>
        <end position="395"/>
    </location>
</feature>
<feature type="region of interest" description="Disordered" evidence="1">
    <location>
        <begin position="164"/>
        <end position="185"/>
    </location>
</feature>
<name>A0A1Y5IFY9_OSTTA</name>
<gene>
    <name evidence="3" type="ORF">BE221DRAFT_72368</name>
</gene>
<dbReference type="GO" id="GO:0008251">
    <property type="term" value="F:tRNA-specific adenosine deaminase activity"/>
    <property type="evidence" value="ECO:0007669"/>
    <property type="project" value="TreeGrafter"/>
</dbReference>
<dbReference type="GO" id="GO:0003725">
    <property type="term" value="F:double-stranded RNA binding"/>
    <property type="evidence" value="ECO:0007669"/>
    <property type="project" value="TreeGrafter"/>
</dbReference>
<dbReference type="AlphaFoldDB" id="A0A1Y5IFY9"/>
<sequence>MSTPDPKRRRLAERPRAGTCEFADRIARCAIHAHQNALRSANVDKALVPLRTVLAAFVLHDELCDELTCVALGVGTKTSGRMRNDDGKRLCDCHAEVMARRGFKRFVLEDAAHAAAGGLDGKMFEVNEEKTVKQRSGVSLHLYVSSAPCGNACLRRWAKGKRPRRREELGTSKTPSESHEKLSRSAVDSGQVGLCVKVIKTNKDEVVDAHLARMIEKGELAVGTAPACGLSDESLTCSDKLCVWNIVGYQGALGRAYVRDPVYVKSITVGRKFSEPHLARAMCCRAHGFRSACGVFETTHPALMETAVVFDNVPMDVDEGAVFENPFALVWYTGNDDISEVLNGKTGTFLDEANDSTPSTSRAALFKRFKELRGDASGEPFSPKAYAKMKREADPRYNEAKTSLFKHPKMFEPRRGCVGWHEKRHLRWSGYKRIESIE</sequence>
<dbReference type="EMBL" id="KZ155780">
    <property type="protein sequence ID" value="OUS47114.1"/>
    <property type="molecule type" value="Genomic_DNA"/>
</dbReference>
<dbReference type="InterPro" id="IPR002466">
    <property type="entry name" value="A_deamin"/>
</dbReference>
<dbReference type="GO" id="GO:0005730">
    <property type="term" value="C:nucleolus"/>
    <property type="evidence" value="ECO:0007669"/>
    <property type="project" value="TreeGrafter"/>
</dbReference>
<dbReference type="Proteomes" id="UP000195557">
    <property type="component" value="Unassembled WGS sequence"/>
</dbReference>
<evidence type="ECO:0000259" key="2">
    <source>
        <dbReference type="PROSITE" id="PS50141"/>
    </source>
</evidence>
<dbReference type="GO" id="GO:0006396">
    <property type="term" value="P:RNA processing"/>
    <property type="evidence" value="ECO:0007669"/>
    <property type="project" value="InterPro"/>
</dbReference>
<dbReference type="SMART" id="SM00552">
    <property type="entry name" value="ADEAMc"/>
    <property type="match status" value="1"/>
</dbReference>
<evidence type="ECO:0000313" key="3">
    <source>
        <dbReference type="EMBL" id="OUS47114.1"/>
    </source>
</evidence>
<protein>
    <submittedName>
        <fullName evidence="3">Adenosine deaminase, RNA-specific, B2</fullName>
    </submittedName>
</protein>
<dbReference type="PROSITE" id="PS50141">
    <property type="entry name" value="A_DEAMIN_EDITASE"/>
    <property type="match status" value="1"/>
</dbReference>
<proteinExistence type="predicted"/>
<accession>A0A1Y5IFY9</accession>
<dbReference type="GO" id="GO:0006382">
    <property type="term" value="P:adenosine to inosine editing"/>
    <property type="evidence" value="ECO:0007669"/>
    <property type="project" value="TreeGrafter"/>
</dbReference>
<dbReference type="eggNOG" id="KOG2777">
    <property type="taxonomic scope" value="Eukaryota"/>
</dbReference>
<evidence type="ECO:0000256" key="1">
    <source>
        <dbReference type="SAM" id="MobiDB-lite"/>
    </source>
</evidence>
<dbReference type="GO" id="GO:0005737">
    <property type="term" value="C:cytoplasm"/>
    <property type="evidence" value="ECO:0007669"/>
    <property type="project" value="TreeGrafter"/>
</dbReference>
<organism evidence="3">
    <name type="scientific">Ostreococcus tauri</name>
    <name type="common">Marine green alga</name>
    <dbReference type="NCBI Taxonomy" id="70448"/>
    <lineage>
        <taxon>Eukaryota</taxon>
        <taxon>Viridiplantae</taxon>
        <taxon>Chlorophyta</taxon>
        <taxon>Mamiellophyceae</taxon>
        <taxon>Mamiellales</taxon>
        <taxon>Bathycoccaceae</taxon>
        <taxon>Ostreococcus</taxon>
    </lineage>
</organism>
<dbReference type="GO" id="GO:0003726">
    <property type="term" value="F:double-stranded RNA adenosine deaminase activity"/>
    <property type="evidence" value="ECO:0007669"/>
    <property type="project" value="TreeGrafter"/>
</dbReference>
<dbReference type="PANTHER" id="PTHR10910">
    <property type="entry name" value="EUKARYOTE SPECIFIC DSRNA BINDING PROTEIN"/>
    <property type="match status" value="1"/>
</dbReference>